<protein>
    <submittedName>
        <fullName evidence="1">Uncharacterized protein</fullName>
    </submittedName>
</protein>
<dbReference type="Proteomes" id="UP000192257">
    <property type="component" value="Unassembled WGS sequence"/>
</dbReference>
<comment type="caution">
    <text evidence="1">The sequence shown here is derived from an EMBL/GenBank/DDBJ whole genome shotgun (WGS) entry which is preliminary data.</text>
</comment>
<dbReference type="SUPFAM" id="SSF48371">
    <property type="entry name" value="ARM repeat"/>
    <property type="match status" value="1"/>
</dbReference>
<accession>A0A1X0P918</accession>
<dbReference type="GeneID" id="39980760"/>
<reference evidence="1 2" key="1">
    <citation type="submission" date="2017-03" db="EMBL/GenBank/DDBJ databases">
        <title>An alternative strategy for trypanosome survival in the mammalian bloodstream revealed through genome and transcriptome analysis of the ubiquitous bovine parasite Trypanosoma (Megatrypanum) theileri.</title>
        <authorList>
            <person name="Kelly S."/>
            <person name="Ivens A."/>
            <person name="Mott A."/>
            <person name="O'Neill E."/>
            <person name="Emms D."/>
            <person name="Macleod O."/>
            <person name="Voorheis P."/>
            <person name="Matthews J."/>
            <person name="Matthews K."/>
            <person name="Carrington M."/>
        </authorList>
    </citation>
    <scope>NUCLEOTIDE SEQUENCE [LARGE SCALE GENOMIC DNA]</scope>
    <source>
        <strain evidence="1">Edinburgh</strain>
    </source>
</reference>
<organism evidence="1 2">
    <name type="scientific">Trypanosoma theileri</name>
    <dbReference type="NCBI Taxonomy" id="67003"/>
    <lineage>
        <taxon>Eukaryota</taxon>
        <taxon>Discoba</taxon>
        <taxon>Euglenozoa</taxon>
        <taxon>Kinetoplastea</taxon>
        <taxon>Metakinetoplastina</taxon>
        <taxon>Trypanosomatida</taxon>
        <taxon>Trypanosomatidae</taxon>
        <taxon>Trypanosoma</taxon>
    </lineage>
</organism>
<proteinExistence type="predicted"/>
<evidence type="ECO:0000313" key="2">
    <source>
        <dbReference type="Proteomes" id="UP000192257"/>
    </source>
</evidence>
<dbReference type="EMBL" id="NBCO01000001">
    <property type="protein sequence ID" value="ORC93422.1"/>
    <property type="molecule type" value="Genomic_DNA"/>
</dbReference>
<dbReference type="RefSeq" id="XP_028887488.1">
    <property type="nucleotide sequence ID" value="XM_029020980.1"/>
</dbReference>
<dbReference type="VEuPathDB" id="TriTrypDB:TM35_000012990"/>
<keyword evidence="2" id="KW-1185">Reference proteome</keyword>
<name>A0A1X0P918_9TRYP</name>
<evidence type="ECO:0000313" key="1">
    <source>
        <dbReference type="EMBL" id="ORC93422.1"/>
    </source>
</evidence>
<dbReference type="InterPro" id="IPR016024">
    <property type="entry name" value="ARM-type_fold"/>
</dbReference>
<dbReference type="InterPro" id="IPR011989">
    <property type="entry name" value="ARM-like"/>
</dbReference>
<dbReference type="Gene3D" id="1.25.10.10">
    <property type="entry name" value="Leucine-rich Repeat Variant"/>
    <property type="match status" value="1"/>
</dbReference>
<gene>
    <name evidence="1" type="ORF">TM35_000012990</name>
</gene>
<sequence length="464" mass="50690">MTDGVRHYVSDCLQQRHPYDARSAFAGRPQRDAGLVFSGRPPIAIDDWIAALSDTVVGDVQRGRALRLLIAHTASQEEKITLLRKDIVTRLVALLNTKPSPDVECQTFALMRSLCVIPQGCQCVMDAGGLEAAMRSAQDTSMGEERLDARVMAVRVIYQISFNAAGVRWLLGVEVPHGFELLDAVSTTSCVAPVTKEAVIATLVFILQHDAKFDGSGMNSSTTTIGSNSDVSNKTSGGSPVLQMILYAVTALAQLTAVTEGIFAAMNGNAVTEVAALIHKYASNTIWLIDREIVGIVTQLIIIIWNVSLEQSGAELVGELGVPDDLFSLIAILYRQSISSNGPLLRALTGALSAVYKLLSVKQKSLDPLVGELSRIQVLYEFLRSINDVVSTAKVSQNEPHPDVVAISKNVVLCTRFAMELKSVRDFTRKFLEEMGKNGTNEAFYFRRQLFYSTKWEKEFDASV</sequence>
<dbReference type="AlphaFoldDB" id="A0A1X0P918"/>
<dbReference type="OrthoDB" id="276144at2759"/>